<accession>A0A7G5FI65</accession>
<organism evidence="8 9">
    <name type="scientific">Corynebacterium hindlerae</name>
    <dbReference type="NCBI Taxonomy" id="699041"/>
    <lineage>
        <taxon>Bacteria</taxon>
        <taxon>Bacillati</taxon>
        <taxon>Actinomycetota</taxon>
        <taxon>Actinomycetes</taxon>
        <taxon>Mycobacteriales</taxon>
        <taxon>Corynebacteriaceae</taxon>
        <taxon>Corynebacterium</taxon>
    </lineage>
</organism>
<evidence type="ECO:0000313" key="9">
    <source>
        <dbReference type="Proteomes" id="UP000515570"/>
    </source>
</evidence>
<evidence type="ECO:0000256" key="3">
    <source>
        <dbReference type="ARBA" id="ARBA00022475"/>
    </source>
</evidence>
<feature type="transmembrane region" description="Helical" evidence="7">
    <location>
        <begin position="66"/>
        <end position="91"/>
    </location>
</feature>
<dbReference type="NCBIfam" id="NF005625">
    <property type="entry name" value="PRK07375.2-4"/>
    <property type="match status" value="1"/>
</dbReference>
<evidence type="ECO:0000256" key="6">
    <source>
        <dbReference type="ARBA" id="ARBA00023136"/>
    </source>
</evidence>
<gene>
    <name evidence="8" type="ORF">HW450_06285</name>
</gene>
<dbReference type="RefSeq" id="WP_182387115.1">
    <property type="nucleotide sequence ID" value="NZ_CP059833.1"/>
</dbReference>
<keyword evidence="9" id="KW-1185">Reference proteome</keyword>
<evidence type="ECO:0000256" key="5">
    <source>
        <dbReference type="ARBA" id="ARBA00022989"/>
    </source>
</evidence>
<sequence>MIITLTIAVLAAGGMYLVLQRGMFRIVLGMSLISHSANLTLLALGIPKWRGEPFSSTPLDVAADPLPQAFVLTAIVISMATTTFMLALAALGRSDDTASKHANEPEAALLITAARNVRPLPADSPRIERNKALEES</sequence>
<dbReference type="InterPro" id="IPR050601">
    <property type="entry name" value="CPA3_antiporter_subunitC"/>
</dbReference>
<evidence type="ECO:0000313" key="8">
    <source>
        <dbReference type="EMBL" id="QMV86306.1"/>
    </source>
</evidence>
<evidence type="ECO:0000256" key="7">
    <source>
        <dbReference type="SAM" id="Phobius"/>
    </source>
</evidence>
<evidence type="ECO:0000256" key="4">
    <source>
        <dbReference type="ARBA" id="ARBA00022692"/>
    </source>
</evidence>
<comment type="similarity">
    <text evidence="2">Belongs to the CPA3 antiporters (TC 2.A.63) subunit C family.</text>
</comment>
<keyword evidence="6 7" id="KW-0472">Membrane</keyword>
<dbReference type="InterPro" id="IPR039428">
    <property type="entry name" value="NUOK/Mnh_C1-like"/>
</dbReference>
<keyword evidence="4 7" id="KW-0812">Transmembrane</keyword>
<dbReference type="PANTHER" id="PTHR34583">
    <property type="entry name" value="ANTIPORTER SUBUNIT MNHC2-RELATED"/>
    <property type="match status" value="1"/>
</dbReference>
<dbReference type="PANTHER" id="PTHR34583:SF2">
    <property type="entry name" value="ANTIPORTER SUBUNIT MNHC2-RELATED"/>
    <property type="match status" value="1"/>
</dbReference>
<dbReference type="GO" id="GO:0005886">
    <property type="term" value="C:plasma membrane"/>
    <property type="evidence" value="ECO:0007669"/>
    <property type="project" value="UniProtKB-SubCell"/>
</dbReference>
<dbReference type="Gene3D" id="1.10.287.3510">
    <property type="match status" value="1"/>
</dbReference>
<keyword evidence="5 7" id="KW-1133">Transmembrane helix</keyword>
<proteinExistence type="inferred from homology"/>
<evidence type="ECO:0000256" key="1">
    <source>
        <dbReference type="ARBA" id="ARBA00004651"/>
    </source>
</evidence>
<keyword evidence="3" id="KW-1003">Cell membrane</keyword>
<dbReference type="AlphaFoldDB" id="A0A7G5FI65"/>
<reference evidence="8 9" key="1">
    <citation type="submission" date="2020-07" db="EMBL/GenBank/DDBJ databases">
        <title>non toxigenic Corynebacterium sp. nov from a clinical source.</title>
        <authorList>
            <person name="Bernier A.-M."/>
            <person name="Bernard K."/>
        </authorList>
    </citation>
    <scope>NUCLEOTIDE SEQUENCE [LARGE SCALE GENOMIC DNA]</scope>
    <source>
        <strain evidence="9">NML 93-0612</strain>
    </source>
</reference>
<evidence type="ECO:0000256" key="2">
    <source>
        <dbReference type="ARBA" id="ARBA00010388"/>
    </source>
</evidence>
<dbReference type="EMBL" id="CP059833">
    <property type="protein sequence ID" value="QMV86306.1"/>
    <property type="molecule type" value="Genomic_DNA"/>
</dbReference>
<name>A0A7G5FI65_9CORY</name>
<comment type="subcellular location">
    <subcellularLocation>
        <location evidence="1">Cell membrane</location>
        <topology evidence="1">Multi-pass membrane protein</topology>
    </subcellularLocation>
</comment>
<protein>
    <submittedName>
        <fullName evidence="8">Cation:proton antiporter subunit C</fullName>
    </submittedName>
</protein>
<dbReference type="Pfam" id="PF00420">
    <property type="entry name" value="Oxidored_q2"/>
    <property type="match status" value="1"/>
</dbReference>
<dbReference type="Proteomes" id="UP000515570">
    <property type="component" value="Chromosome"/>
</dbReference>